<dbReference type="KEGG" id="adu:127741277"/>
<evidence type="ECO:0000313" key="2">
    <source>
        <dbReference type="Proteomes" id="UP000515211"/>
    </source>
</evidence>
<gene>
    <name evidence="3" type="primary">LOC127741277</name>
</gene>
<proteinExistence type="predicted"/>
<name>A0A9C6WPD3_ARADU</name>
<keyword evidence="2" id="KW-1185">Reference proteome</keyword>
<evidence type="ECO:0000256" key="1">
    <source>
        <dbReference type="SAM" id="MobiDB-lite"/>
    </source>
</evidence>
<feature type="region of interest" description="Disordered" evidence="1">
    <location>
        <begin position="462"/>
        <end position="486"/>
    </location>
</feature>
<dbReference type="PANTHER" id="PTHR33116">
    <property type="entry name" value="REVERSE TRANSCRIPTASE ZINC-BINDING DOMAIN-CONTAINING PROTEIN-RELATED-RELATED"/>
    <property type="match status" value="1"/>
</dbReference>
<dbReference type="PANTHER" id="PTHR33116:SF78">
    <property type="entry name" value="OS12G0587133 PROTEIN"/>
    <property type="match status" value="1"/>
</dbReference>
<dbReference type="GeneID" id="127741277"/>
<accession>A0A9C6WPD3</accession>
<sequence>MARGRRPGTERSPSMEEVCSGEVRVAGRNASPKEEIVAGDPLSPFLFVLVVEVLHRIIGEAVRHGRISLLLVGKDNIELSHLQFTDDRILFCPPEEETICNYKRLLRCFEMMTGLSINFDKFSLIPVNCEREWSQRMCILLGCKEATLPVKYLDISSGANPKLVKTWKPIIDKVEENLICGKPKRLIKLMPRAVADKLISLQRRFLWSNEDGRDGVPLVRWDIVQAPKRFEGLGVGDSVLRNTALLFKWWWWFLKKDCPLWKKIVCSCNDLKPNVLLSCQLIPNTKGPWRDICQLQIREQQARDKMVRGLSLELEDGRRIHFWEDKWLPCGVLQDVFPRLFSVSNQVRSIIGDCGFWDGLEWIWNFHWRMAETLPEVITSYSFTRSIWRGLVPPIVELFTWCGVFGYTLIINVGLLQEPLSNTLRVGQELLWHPPFSSSHQGKCSTAREACNQCDQGQGLRAPSPVNPTCPDPDNRTLAPSVGIPA</sequence>
<reference evidence="2" key="1">
    <citation type="journal article" date="2016" name="Nat. Genet.">
        <title>The genome sequences of Arachis duranensis and Arachis ipaensis, the diploid ancestors of cultivated peanut.</title>
        <authorList>
            <person name="Bertioli D.J."/>
            <person name="Cannon S.B."/>
            <person name="Froenicke L."/>
            <person name="Huang G."/>
            <person name="Farmer A.D."/>
            <person name="Cannon E.K."/>
            <person name="Liu X."/>
            <person name="Gao D."/>
            <person name="Clevenger J."/>
            <person name="Dash S."/>
            <person name="Ren L."/>
            <person name="Moretzsohn M.C."/>
            <person name="Shirasawa K."/>
            <person name="Huang W."/>
            <person name="Vidigal B."/>
            <person name="Abernathy B."/>
            <person name="Chu Y."/>
            <person name="Niederhuth C.E."/>
            <person name="Umale P."/>
            <person name="Araujo A.C."/>
            <person name="Kozik A."/>
            <person name="Kim K.D."/>
            <person name="Burow M.D."/>
            <person name="Varshney R.K."/>
            <person name="Wang X."/>
            <person name="Zhang X."/>
            <person name="Barkley N."/>
            <person name="Guimaraes P.M."/>
            <person name="Isobe S."/>
            <person name="Guo B."/>
            <person name="Liao B."/>
            <person name="Stalker H.T."/>
            <person name="Schmitz R.J."/>
            <person name="Scheffler B.E."/>
            <person name="Leal-Bertioli S.C."/>
            <person name="Xun X."/>
            <person name="Jackson S.A."/>
            <person name="Michelmore R."/>
            <person name="Ozias-Akins P."/>
        </authorList>
    </citation>
    <scope>NUCLEOTIDE SEQUENCE [LARGE SCALE GENOMIC DNA]</scope>
    <source>
        <strain evidence="2">cv. V14167</strain>
    </source>
</reference>
<dbReference type="Proteomes" id="UP000515211">
    <property type="component" value="Chromosome 8"/>
</dbReference>
<protein>
    <submittedName>
        <fullName evidence="3">Uncharacterized protein LOC127741277</fullName>
    </submittedName>
</protein>
<dbReference type="AlphaFoldDB" id="A0A9C6WPD3"/>
<dbReference type="RefSeq" id="XP_052109368.1">
    <property type="nucleotide sequence ID" value="XM_052253408.1"/>
</dbReference>
<organism evidence="2 3">
    <name type="scientific">Arachis duranensis</name>
    <name type="common">Wild peanut</name>
    <dbReference type="NCBI Taxonomy" id="130453"/>
    <lineage>
        <taxon>Eukaryota</taxon>
        <taxon>Viridiplantae</taxon>
        <taxon>Streptophyta</taxon>
        <taxon>Embryophyta</taxon>
        <taxon>Tracheophyta</taxon>
        <taxon>Spermatophyta</taxon>
        <taxon>Magnoliopsida</taxon>
        <taxon>eudicotyledons</taxon>
        <taxon>Gunneridae</taxon>
        <taxon>Pentapetalae</taxon>
        <taxon>rosids</taxon>
        <taxon>fabids</taxon>
        <taxon>Fabales</taxon>
        <taxon>Fabaceae</taxon>
        <taxon>Papilionoideae</taxon>
        <taxon>50 kb inversion clade</taxon>
        <taxon>dalbergioids sensu lato</taxon>
        <taxon>Dalbergieae</taxon>
        <taxon>Pterocarpus clade</taxon>
        <taxon>Arachis</taxon>
    </lineage>
</organism>
<evidence type="ECO:0000313" key="3">
    <source>
        <dbReference type="RefSeq" id="XP_052109368.1"/>
    </source>
</evidence>
<reference evidence="3" key="2">
    <citation type="submission" date="2025-08" db="UniProtKB">
        <authorList>
            <consortium name="RefSeq"/>
        </authorList>
    </citation>
    <scope>IDENTIFICATION</scope>
    <source>
        <tissue evidence="3">Whole plant</tissue>
    </source>
</reference>